<keyword evidence="14" id="KW-1185">Reference proteome</keyword>
<sequence>MIGACVSAPSLVQVLDEVVFLLKSFSSHHPRRPRDLLPPFRSRTAESGDLVECFALSEEEQAVYHMQSGECGSGCRVGPGPGCKLDPIHSQHDTLSVSETSFPMLMDPRVLRSSAVGVLLLTLQLSVSAAGLGEHLAQCLKDKDYDELLHTAKTGLPHCNTSHRVAIVGAGVAGLTAAKLLQDAGHQVTILESSGRVGGRVETHRNEEEGWYADLGAMRIPSSHRIVRQFAAKLGVKLNKFNMEDPNTFYLVHGLLKRTYAVKNNPDILQYKVPRGERGKSADELLQRALQKVKDEVKAHGCAAALRKYDHYSVKEYLMKEGGVSPEAVRMIGDLLNEQSLMHLALTEMIYIQSDVSDSTTYLEVTGGSDRLTNGFLSVLDVPILLNSKVKRISQSHEGVIVSYETGHRAPLTDLSADVVLVTTTAKAALFMDFDPPLSIRKMEVLRGVHYESSTKILLTFSERFWEKDGIRGGKSITDGPSRYIYYPSHGFPTNKTIGVLLASYTWSDDSLLLLGASDEDLKELALRDLAKIHGEKVRPLCTGVLVKKWSVDPHSLGAFALFTPFQHLEYSKELFKREGRVHFAGEHTAFPHAWIETSMKSAIRAATKINQDPPRSHHDEL</sequence>
<evidence type="ECO:0000313" key="14">
    <source>
        <dbReference type="Proteomes" id="UP000007635"/>
    </source>
</evidence>
<evidence type="ECO:0000256" key="11">
    <source>
        <dbReference type="RuleBase" id="RU362067"/>
    </source>
</evidence>
<comment type="cofactor">
    <cofactor evidence="1 11">
        <name>FAD</name>
        <dbReference type="ChEBI" id="CHEBI:57692"/>
    </cofactor>
</comment>
<keyword evidence="6 11" id="KW-0274">FAD</keyword>
<dbReference type="FunFam" id="3.50.50.60:FF:000450">
    <property type="entry name" value="Amine oxidase"/>
    <property type="match status" value="1"/>
</dbReference>
<accession>G3Q452</accession>
<dbReference type="PRINTS" id="PR00757">
    <property type="entry name" value="AMINEOXDASEF"/>
</dbReference>
<name>G3Q452_GASAC</name>
<proteinExistence type="inferred from homology"/>
<dbReference type="Gene3D" id="3.50.50.60">
    <property type="entry name" value="FAD/NAD(P)-binding domain"/>
    <property type="match status" value="1"/>
</dbReference>
<dbReference type="EC" id="1.4.3.-" evidence="11"/>
<dbReference type="Gene3D" id="1.10.405.10">
    <property type="entry name" value="Guanine Nucleotide Dissociation Inhibitor, domain 1"/>
    <property type="match status" value="1"/>
</dbReference>
<dbReference type="AlphaFoldDB" id="G3Q452"/>
<dbReference type="InterPro" id="IPR036188">
    <property type="entry name" value="FAD/NAD-bd_sf"/>
</dbReference>
<dbReference type="PANTHER" id="PTHR10742:SF342">
    <property type="entry name" value="AMINE OXIDASE"/>
    <property type="match status" value="1"/>
</dbReference>
<dbReference type="Bgee" id="ENSGACG00000018652">
    <property type="expression patterns" value="Expressed in pharyngeal gill and 5 other cell types or tissues"/>
</dbReference>
<dbReference type="SUPFAM" id="SSF51905">
    <property type="entry name" value="FAD/NAD(P)-binding domain"/>
    <property type="match status" value="1"/>
</dbReference>
<evidence type="ECO:0000256" key="10">
    <source>
        <dbReference type="PIRSR" id="PIRSR601613-1"/>
    </source>
</evidence>
<dbReference type="GO" id="GO:0005576">
    <property type="term" value="C:extracellular region"/>
    <property type="evidence" value="ECO:0007669"/>
    <property type="project" value="UniProtKB-SubCell"/>
</dbReference>
<comment type="subcellular location">
    <subcellularLocation>
        <location evidence="2">Secreted</location>
    </subcellularLocation>
</comment>
<evidence type="ECO:0000256" key="1">
    <source>
        <dbReference type="ARBA" id="ARBA00001974"/>
    </source>
</evidence>
<dbReference type="InterPro" id="IPR050281">
    <property type="entry name" value="Flavin_monoamine_oxidase"/>
</dbReference>
<feature type="binding site" evidence="10">
    <location>
        <position position="390"/>
    </location>
    <ligand>
        <name>substrate</name>
    </ligand>
</feature>
<evidence type="ECO:0000256" key="2">
    <source>
        <dbReference type="ARBA" id="ARBA00004613"/>
    </source>
</evidence>
<dbReference type="FunFam" id="1.10.405.10:FF:000004">
    <property type="entry name" value="Amine oxidase"/>
    <property type="match status" value="1"/>
</dbReference>
<reference evidence="13" key="2">
    <citation type="submission" date="2025-08" db="UniProtKB">
        <authorList>
            <consortium name="Ensembl"/>
        </authorList>
    </citation>
    <scope>IDENTIFICATION</scope>
</reference>
<comment type="similarity">
    <text evidence="3">Belongs to the flavin monoamine oxidase family. FIG1 subfamily.</text>
</comment>
<organism evidence="13 14">
    <name type="scientific">Gasterosteus aculeatus aculeatus</name>
    <name type="common">three-spined stickleback</name>
    <dbReference type="NCBI Taxonomy" id="481459"/>
    <lineage>
        <taxon>Eukaryota</taxon>
        <taxon>Metazoa</taxon>
        <taxon>Chordata</taxon>
        <taxon>Craniata</taxon>
        <taxon>Vertebrata</taxon>
        <taxon>Euteleostomi</taxon>
        <taxon>Actinopterygii</taxon>
        <taxon>Neopterygii</taxon>
        <taxon>Teleostei</taxon>
        <taxon>Neoteleostei</taxon>
        <taxon>Acanthomorphata</taxon>
        <taxon>Eupercaria</taxon>
        <taxon>Perciformes</taxon>
        <taxon>Cottioidei</taxon>
        <taxon>Gasterosteales</taxon>
        <taxon>Gasterosteidae</taxon>
        <taxon>Gasterosteus</taxon>
    </lineage>
</organism>
<dbReference type="InterPro" id="IPR001613">
    <property type="entry name" value="Flavin_amine_oxidase"/>
</dbReference>
<dbReference type="GO" id="GO:0009063">
    <property type="term" value="P:amino acid catabolic process"/>
    <property type="evidence" value="ECO:0007669"/>
    <property type="project" value="TreeGrafter"/>
</dbReference>
<dbReference type="InterPro" id="IPR002937">
    <property type="entry name" value="Amino_oxidase"/>
</dbReference>
<dbReference type="Pfam" id="PF01593">
    <property type="entry name" value="Amino_oxidase"/>
    <property type="match status" value="1"/>
</dbReference>
<evidence type="ECO:0000256" key="7">
    <source>
        <dbReference type="ARBA" id="ARBA00023002"/>
    </source>
</evidence>
<dbReference type="SUPFAM" id="SSF54373">
    <property type="entry name" value="FAD-linked reductases, C-terminal domain"/>
    <property type="match status" value="1"/>
</dbReference>
<dbReference type="OMA" id="NCSHLMS"/>
<keyword evidence="4" id="KW-0964">Secreted</keyword>
<keyword evidence="5 11" id="KW-0285">Flavoprotein</keyword>
<keyword evidence="9" id="KW-0325">Glycoprotein</keyword>
<dbReference type="PANTHER" id="PTHR10742">
    <property type="entry name" value="FLAVIN MONOAMINE OXIDASE"/>
    <property type="match status" value="1"/>
</dbReference>
<evidence type="ECO:0000259" key="12">
    <source>
        <dbReference type="Pfam" id="PF01593"/>
    </source>
</evidence>
<dbReference type="Ensembl" id="ENSGACT00000024705.2">
    <property type="protein sequence ID" value="ENSGACP00000024656.2"/>
    <property type="gene ID" value="ENSGACG00000018652.2"/>
</dbReference>
<evidence type="ECO:0000256" key="3">
    <source>
        <dbReference type="ARBA" id="ARBA00005465"/>
    </source>
</evidence>
<dbReference type="GeneTree" id="ENSGT00940000160928"/>
<evidence type="ECO:0000256" key="8">
    <source>
        <dbReference type="ARBA" id="ARBA00023157"/>
    </source>
</evidence>
<evidence type="ECO:0000313" key="13">
    <source>
        <dbReference type="Ensembl" id="ENSGACP00000024656.2"/>
    </source>
</evidence>
<dbReference type="eggNOG" id="KOG0029">
    <property type="taxonomic scope" value="Eukaryota"/>
</dbReference>
<dbReference type="GO" id="GO:0001716">
    <property type="term" value="F:L-amino-acid oxidase activity"/>
    <property type="evidence" value="ECO:0007669"/>
    <property type="project" value="UniProtKB-ARBA"/>
</dbReference>
<dbReference type="FunFam" id="3.50.50.60:FF:000242">
    <property type="entry name" value="Amine oxidase"/>
    <property type="match status" value="1"/>
</dbReference>
<feature type="binding site" evidence="10">
    <location>
        <position position="587"/>
    </location>
    <ligand>
        <name>FAD</name>
        <dbReference type="ChEBI" id="CHEBI:57692"/>
    </ligand>
</feature>
<evidence type="ECO:0000256" key="9">
    <source>
        <dbReference type="ARBA" id="ARBA00023180"/>
    </source>
</evidence>
<evidence type="ECO:0000256" key="5">
    <source>
        <dbReference type="ARBA" id="ARBA00022630"/>
    </source>
</evidence>
<dbReference type="FunFam" id="1.10.10.1620:FF:000001">
    <property type="entry name" value="Amine oxidase"/>
    <property type="match status" value="1"/>
</dbReference>
<reference evidence="13" key="3">
    <citation type="submission" date="2025-09" db="UniProtKB">
        <authorList>
            <consortium name="Ensembl"/>
        </authorList>
    </citation>
    <scope>IDENTIFICATION</scope>
</reference>
<protein>
    <recommendedName>
        <fullName evidence="11">Amine oxidase</fullName>
        <ecNumber evidence="11">1.4.3.-</ecNumber>
    </recommendedName>
</protein>
<feature type="binding site" evidence="10">
    <location>
        <position position="219"/>
    </location>
    <ligand>
        <name>substrate</name>
    </ligand>
</feature>
<keyword evidence="8" id="KW-1015">Disulfide bond</keyword>
<dbReference type="STRING" id="69293.ENSGACP00000024656"/>
<dbReference type="Gene3D" id="3.30.70.2100">
    <property type="match status" value="1"/>
</dbReference>
<evidence type="ECO:0000256" key="6">
    <source>
        <dbReference type="ARBA" id="ARBA00022827"/>
    </source>
</evidence>
<evidence type="ECO:0000256" key="4">
    <source>
        <dbReference type="ARBA" id="ARBA00022525"/>
    </source>
</evidence>
<dbReference type="Gene3D" id="1.10.10.1620">
    <property type="match status" value="1"/>
</dbReference>
<feature type="binding site" evidence="10">
    <location>
        <begin position="216"/>
        <end position="219"/>
    </location>
    <ligand>
        <name>FAD</name>
        <dbReference type="ChEBI" id="CHEBI:57692"/>
    </ligand>
</feature>
<dbReference type="Gene3D" id="3.90.660.10">
    <property type="match status" value="1"/>
</dbReference>
<keyword evidence="7 11" id="KW-0560">Oxidoreductase</keyword>
<dbReference type="Proteomes" id="UP000007635">
    <property type="component" value="Chromosome VII"/>
</dbReference>
<dbReference type="FunFam" id="3.30.70.2100:FF:000001">
    <property type="entry name" value="Amine oxidase"/>
    <property type="match status" value="1"/>
</dbReference>
<dbReference type="InParanoid" id="G3Q452"/>
<feature type="domain" description="Amine oxidase" evidence="12">
    <location>
        <begin position="172"/>
        <end position="610"/>
    </location>
</feature>
<reference evidence="13 14" key="1">
    <citation type="journal article" date="2021" name="G3 (Bethesda)">
        <title>Improved contiguity of the threespine stickleback genome using long-read sequencing.</title>
        <authorList>
            <person name="Nath S."/>
            <person name="Shaw D.E."/>
            <person name="White M.A."/>
        </authorList>
    </citation>
    <scope>NUCLEOTIDE SEQUENCE [LARGE SCALE GENOMIC DNA]</scope>
    <source>
        <strain evidence="13 14">Lake Benthic</strain>
    </source>
</reference>